<organism evidence="1 2">
    <name type="scientific">Entomophthora muscae</name>
    <dbReference type="NCBI Taxonomy" id="34485"/>
    <lineage>
        <taxon>Eukaryota</taxon>
        <taxon>Fungi</taxon>
        <taxon>Fungi incertae sedis</taxon>
        <taxon>Zoopagomycota</taxon>
        <taxon>Entomophthoromycotina</taxon>
        <taxon>Entomophthoromycetes</taxon>
        <taxon>Entomophthorales</taxon>
        <taxon>Entomophthoraceae</taxon>
        <taxon>Entomophthora</taxon>
    </lineage>
</organism>
<keyword evidence="2" id="KW-1185">Reference proteome</keyword>
<sequence>MSIREKAEFSLYYSVEHKGVDLTTVAPDNLPDNLTPEEANLHLGVSKQQAQPTSKVP</sequence>
<comment type="caution">
    <text evidence="1">The sequence shown here is derived from an EMBL/GenBank/DDBJ whole genome shotgun (WGS) entry which is preliminary data.</text>
</comment>
<dbReference type="EMBL" id="QTSX02003553">
    <property type="protein sequence ID" value="KAJ9071028.1"/>
    <property type="molecule type" value="Genomic_DNA"/>
</dbReference>
<evidence type="ECO:0000313" key="1">
    <source>
        <dbReference type="EMBL" id="KAJ9071028.1"/>
    </source>
</evidence>
<feature type="non-terminal residue" evidence="1">
    <location>
        <position position="57"/>
    </location>
</feature>
<reference evidence="1" key="1">
    <citation type="submission" date="2022-04" db="EMBL/GenBank/DDBJ databases">
        <title>Genome of the entomopathogenic fungus Entomophthora muscae.</title>
        <authorList>
            <person name="Elya C."/>
            <person name="Lovett B.R."/>
            <person name="Lee E."/>
            <person name="Macias A.M."/>
            <person name="Hajek A.E."/>
            <person name="De Bivort B.L."/>
            <person name="Kasson M.T."/>
            <person name="De Fine Licht H.H."/>
            <person name="Stajich J.E."/>
        </authorList>
    </citation>
    <scope>NUCLEOTIDE SEQUENCE</scope>
    <source>
        <strain evidence="1">Berkeley</strain>
    </source>
</reference>
<evidence type="ECO:0000313" key="2">
    <source>
        <dbReference type="Proteomes" id="UP001165960"/>
    </source>
</evidence>
<accession>A0ACC2T8Y8</accession>
<dbReference type="Proteomes" id="UP001165960">
    <property type="component" value="Unassembled WGS sequence"/>
</dbReference>
<gene>
    <name evidence="1" type="ORF">DSO57_1001276</name>
</gene>
<proteinExistence type="predicted"/>
<protein>
    <submittedName>
        <fullName evidence="1">Uncharacterized protein</fullName>
    </submittedName>
</protein>
<name>A0ACC2T8Y8_9FUNG</name>